<organism evidence="6 7">
    <name type="scientific">Candidatus Roizmanbacteria bacterium CG10_big_fil_rev_8_21_14_0_10_39_6</name>
    <dbReference type="NCBI Taxonomy" id="1974853"/>
    <lineage>
        <taxon>Bacteria</taxon>
        <taxon>Candidatus Roizmaniibacteriota</taxon>
    </lineage>
</organism>
<keyword evidence="4 5" id="KW-0472">Membrane</keyword>
<feature type="transmembrane region" description="Helical" evidence="5">
    <location>
        <begin position="76"/>
        <end position="99"/>
    </location>
</feature>
<evidence type="ECO:0000313" key="6">
    <source>
        <dbReference type="EMBL" id="PJE62450.1"/>
    </source>
</evidence>
<keyword evidence="3 5" id="KW-1133">Transmembrane helix</keyword>
<dbReference type="GO" id="GO:0016020">
    <property type="term" value="C:membrane"/>
    <property type="evidence" value="ECO:0007669"/>
    <property type="project" value="UniProtKB-SubCell"/>
</dbReference>
<evidence type="ECO:0000256" key="5">
    <source>
        <dbReference type="SAM" id="Phobius"/>
    </source>
</evidence>
<name>A0A2M8KRA4_9BACT</name>
<evidence type="ECO:0000313" key="7">
    <source>
        <dbReference type="Proteomes" id="UP000229554"/>
    </source>
</evidence>
<evidence type="ECO:0000256" key="1">
    <source>
        <dbReference type="ARBA" id="ARBA00004141"/>
    </source>
</evidence>
<dbReference type="Pfam" id="PF01741">
    <property type="entry name" value="MscL"/>
    <property type="match status" value="1"/>
</dbReference>
<evidence type="ECO:0000256" key="4">
    <source>
        <dbReference type="ARBA" id="ARBA00023136"/>
    </source>
</evidence>
<reference evidence="7" key="1">
    <citation type="submission" date="2017-09" db="EMBL/GenBank/DDBJ databases">
        <title>Depth-based differentiation of microbial function through sediment-hosted aquifers and enrichment of novel symbionts in the deep terrestrial subsurface.</title>
        <authorList>
            <person name="Probst A.J."/>
            <person name="Ladd B."/>
            <person name="Jarett J.K."/>
            <person name="Geller-Mcgrath D.E."/>
            <person name="Sieber C.M.K."/>
            <person name="Emerson J.B."/>
            <person name="Anantharaman K."/>
            <person name="Thomas B.C."/>
            <person name="Malmstrom R."/>
            <person name="Stieglmeier M."/>
            <person name="Klingl A."/>
            <person name="Woyke T."/>
            <person name="Ryan C.M."/>
            <person name="Banfield J.F."/>
        </authorList>
    </citation>
    <scope>NUCLEOTIDE SEQUENCE [LARGE SCALE GENOMIC DNA]</scope>
</reference>
<dbReference type="Gene3D" id="1.10.1200.120">
    <property type="entry name" value="Large-conductance mechanosensitive channel, MscL, domain 1"/>
    <property type="match status" value="1"/>
</dbReference>
<gene>
    <name evidence="6" type="ORF">COU88_04955</name>
</gene>
<evidence type="ECO:0000256" key="2">
    <source>
        <dbReference type="ARBA" id="ARBA00022692"/>
    </source>
</evidence>
<dbReference type="PANTHER" id="PTHR30266">
    <property type="entry name" value="MECHANOSENSITIVE CHANNEL MSCL"/>
    <property type="match status" value="1"/>
</dbReference>
<dbReference type="InterPro" id="IPR037673">
    <property type="entry name" value="MSC/AndL"/>
</dbReference>
<evidence type="ECO:0000256" key="3">
    <source>
        <dbReference type="ARBA" id="ARBA00022989"/>
    </source>
</evidence>
<keyword evidence="2 5" id="KW-0812">Transmembrane</keyword>
<dbReference type="AlphaFoldDB" id="A0A2M8KRA4"/>
<proteinExistence type="predicted"/>
<dbReference type="PANTHER" id="PTHR30266:SF2">
    <property type="entry name" value="LARGE-CONDUCTANCE MECHANOSENSITIVE CHANNEL"/>
    <property type="match status" value="1"/>
</dbReference>
<dbReference type="SUPFAM" id="SSF81330">
    <property type="entry name" value="Gated mechanosensitive channel"/>
    <property type="match status" value="1"/>
</dbReference>
<protein>
    <submittedName>
        <fullName evidence="6">Large conductance mechanosensitive channel protein MscL</fullName>
    </submittedName>
</protein>
<dbReference type="InterPro" id="IPR036019">
    <property type="entry name" value="MscL_channel"/>
</dbReference>
<sequence>MKCREKKIMKNHIKGFMEFIRERGVVGLAVGFILGGAVSKVVASLVKDIINPVLGIILGATGNLSSYSLKIGSVKILWGNFLSVLIDFIVIALVVYFGVKILSLDKLDKKKE</sequence>
<dbReference type="Proteomes" id="UP000229554">
    <property type="component" value="Unassembled WGS sequence"/>
</dbReference>
<dbReference type="GO" id="GO:0008381">
    <property type="term" value="F:mechanosensitive monoatomic ion channel activity"/>
    <property type="evidence" value="ECO:0007669"/>
    <property type="project" value="TreeGrafter"/>
</dbReference>
<comment type="subcellular location">
    <subcellularLocation>
        <location evidence="1">Membrane</location>
        <topology evidence="1">Multi-pass membrane protein</topology>
    </subcellularLocation>
</comment>
<feature type="transmembrane region" description="Helical" evidence="5">
    <location>
        <begin position="49"/>
        <end position="69"/>
    </location>
</feature>
<accession>A0A2M8KRA4</accession>
<dbReference type="EMBL" id="PFED01000202">
    <property type="protein sequence ID" value="PJE62450.1"/>
    <property type="molecule type" value="Genomic_DNA"/>
</dbReference>
<comment type="caution">
    <text evidence="6">The sequence shown here is derived from an EMBL/GenBank/DDBJ whole genome shotgun (WGS) entry which is preliminary data.</text>
</comment>